<gene>
    <name evidence="4" type="primary">dadD</name>
    <name evidence="6" type="ORF">LI82_09295</name>
</gene>
<dbReference type="Gene3D" id="2.30.40.10">
    <property type="entry name" value="Urease, subunit C, domain 1"/>
    <property type="match status" value="1"/>
</dbReference>
<dbReference type="EC" id="3.5.4.41" evidence="4"/>
<comment type="pathway">
    <text evidence="4">Amino-acid biosynthesis; S-adenosyl-L-methionine biosynthesis.</text>
</comment>
<protein>
    <recommendedName>
        <fullName evidence="4">5'-deoxyadenosine deaminase</fullName>
        <shortName evidence="4">5'-dA deaminase</shortName>
        <ecNumber evidence="4">3.5.4.41</ecNumber>
    </recommendedName>
    <alternativeName>
        <fullName evidence="4">5'-methylthioadenosine deaminase</fullName>
        <shortName evidence="4">MTA deaminase</shortName>
        <ecNumber evidence="4">3.5.4.31</ecNumber>
    </alternativeName>
    <alternativeName>
        <fullName evidence="4">Adenosine deaminase</fullName>
        <ecNumber evidence="4">3.5.4.4</ecNumber>
    </alternativeName>
    <alternativeName>
        <fullName evidence="4">S-adenosylhomocysteine deaminase</fullName>
        <shortName evidence="4">SAH deaminase</shortName>
        <ecNumber evidence="4">3.5.4.28</ecNumber>
    </alternativeName>
</protein>
<comment type="caution">
    <text evidence="4">Lacks conserved residue(s) required for the propagation of feature annotation.</text>
</comment>
<dbReference type="Proteomes" id="UP000029859">
    <property type="component" value="Unassembled WGS sequence"/>
</dbReference>
<dbReference type="NCBIfam" id="NF004701">
    <property type="entry name" value="PRK06038.1"/>
    <property type="match status" value="1"/>
</dbReference>
<comment type="catalytic activity">
    <reaction evidence="4">
        <text>S-adenosyl-L-homocysteine + H2O + H(+) = S-inosyl-L-homocysteine + NH4(+)</text>
        <dbReference type="Rhea" id="RHEA:20716"/>
        <dbReference type="ChEBI" id="CHEBI:15377"/>
        <dbReference type="ChEBI" id="CHEBI:15378"/>
        <dbReference type="ChEBI" id="CHEBI:28938"/>
        <dbReference type="ChEBI" id="CHEBI:57856"/>
        <dbReference type="ChEBI" id="CHEBI:57985"/>
        <dbReference type="EC" id="3.5.4.28"/>
    </reaction>
</comment>
<comment type="cofactor">
    <cofactor evidence="4">
        <name>Zn(2+)</name>
        <dbReference type="ChEBI" id="CHEBI:29105"/>
    </cofactor>
    <text evidence="4">Binds 1 zinc ion per subunit.</text>
</comment>
<dbReference type="GO" id="GO:0006556">
    <property type="term" value="P:S-adenosylmethionine biosynthetic process"/>
    <property type="evidence" value="ECO:0007669"/>
    <property type="project" value="UniProtKB-UniRule"/>
</dbReference>
<dbReference type="InterPro" id="IPR006680">
    <property type="entry name" value="Amidohydro-rel"/>
</dbReference>
<dbReference type="PANTHER" id="PTHR43794">
    <property type="entry name" value="AMINOHYDROLASE SSNA-RELATED"/>
    <property type="match status" value="1"/>
</dbReference>
<dbReference type="GO" id="GO:0004000">
    <property type="term" value="F:adenosine deaminase activity"/>
    <property type="evidence" value="ECO:0007669"/>
    <property type="project" value="UniProtKB-UniRule"/>
</dbReference>
<dbReference type="EC" id="3.5.4.4" evidence="4"/>
<dbReference type="EC" id="3.5.4.31" evidence="4"/>
<feature type="binding site" evidence="4">
    <location>
        <position position="299"/>
    </location>
    <ligand>
        <name>substrate</name>
    </ligand>
</feature>
<dbReference type="FunFam" id="3.20.20.140:FF:000014">
    <property type="entry name" value="5-methylthioadenosine/S-adenosylhomocysteine deaminase"/>
    <property type="match status" value="1"/>
</dbReference>
<dbReference type="PANTHER" id="PTHR43794:SF11">
    <property type="entry name" value="AMIDOHYDROLASE-RELATED DOMAIN-CONTAINING PROTEIN"/>
    <property type="match status" value="1"/>
</dbReference>
<dbReference type="SUPFAM" id="SSF51338">
    <property type="entry name" value="Composite domain of metallo-dependent hydrolases"/>
    <property type="match status" value="2"/>
</dbReference>
<dbReference type="InterPro" id="IPR023512">
    <property type="entry name" value="Deaminase_MtaD/DadD"/>
</dbReference>
<feature type="binding site" evidence="4">
    <location>
        <position position="63"/>
    </location>
    <ligand>
        <name>Zn(2+)</name>
        <dbReference type="ChEBI" id="CHEBI:29105"/>
    </ligand>
</feature>
<dbReference type="UniPathway" id="UPA00315"/>
<dbReference type="GO" id="GO:0046872">
    <property type="term" value="F:metal ion binding"/>
    <property type="evidence" value="ECO:0007669"/>
    <property type="project" value="UniProtKB-KW"/>
</dbReference>
<feature type="binding site" evidence="4">
    <location>
        <position position="299"/>
    </location>
    <ligand>
        <name>Zn(2+)</name>
        <dbReference type="ChEBI" id="CHEBI:29105"/>
    </ligand>
</feature>
<evidence type="ECO:0000259" key="5">
    <source>
        <dbReference type="Pfam" id="PF01979"/>
    </source>
</evidence>
<evidence type="ECO:0000256" key="1">
    <source>
        <dbReference type="ARBA" id="ARBA00022723"/>
    </source>
</evidence>
<comment type="function">
    <text evidence="4">Catalyzes the deamination of three SAM-derived enzymatic products, namely 5'-deoxyadenosine, S-adenosyl-L-homocysteine, and 5'-methylthioadenosine, to produce the inosine analogs. Can also deaminate adenosine. The preferred substrate for this enzyme is 5'-deoxyadenosine, but all these substrates are efficiently deaminated. Likely functions in a S-adenosyl-L-methionine (SAM) recycling pathway from S-adenosyl-L-homocysteine (SAH) produced from SAM-dependent methylation reactions. May also be involved in the recycling of 5'-deoxyadenosine, whereupon the 5'-deoxyribose moiety of 5'-deoxyinosine is further metabolized to deoxyhexoses used for the biosynthesis of aromatic amino acids in methanogens.</text>
</comment>
<dbReference type="HAMAP" id="MF_01281">
    <property type="entry name" value="MTA_SAH_deamin"/>
    <property type="match status" value="1"/>
</dbReference>
<evidence type="ECO:0000313" key="6">
    <source>
        <dbReference type="EMBL" id="KGK97937.1"/>
    </source>
</evidence>
<dbReference type="GO" id="GO:0050270">
    <property type="term" value="F:S-adenosylhomocysteine deaminase activity"/>
    <property type="evidence" value="ECO:0007669"/>
    <property type="project" value="UniProtKB-EC"/>
</dbReference>
<comment type="catalytic activity">
    <reaction evidence="4">
        <text>adenosine + H2O + H(+) = inosine + NH4(+)</text>
        <dbReference type="Rhea" id="RHEA:24408"/>
        <dbReference type="ChEBI" id="CHEBI:15377"/>
        <dbReference type="ChEBI" id="CHEBI:15378"/>
        <dbReference type="ChEBI" id="CHEBI:16335"/>
        <dbReference type="ChEBI" id="CHEBI:17596"/>
        <dbReference type="ChEBI" id="CHEBI:28938"/>
        <dbReference type="EC" id="3.5.4.4"/>
    </reaction>
</comment>
<dbReference type="Gene3D" id="3.20.20.140">
    <property type="entry name" value="Metal-dependent hydrolases"/>
    <property type="match status" value="1"/>
</dbReference>
<evidence type="ECO:0000313" key="7">
    <source>
        <dbReference type="Proteomes" id="UP000029859"/>
    </source>
</evidence>
<feature type="binding site" evidence="4">
    <location>
        <position position="214"/>
    </location>
    <ligand>
        <name>substrate</name>
    </ligand>
</feature>
<comment type="catalytic activity">
    <reaction evidence="4">
        <text>5'-deoxyadenosine + H2O + H(+) = 5'-deoxyinosine + NH4(+)</text>
        <dbReference type="Rhea" id="RHEA:42892"/>
        <dbReference type="ChEBI" id="CHEBI:15377"/>
        <dbReference type="ChEBI" id="CHEBI:15378"/>
        <dbReference type="ChEBI" id="CHEBI:17319"/>
        <dbReference type="ChEBI" id="CHEBI:28938"/>
        <dbReference type="ChEBI" id="CHEBI:82775"/>
        <dbReference type="EC" id="3.5.4.41"/>
    </reaction>
</comment>
<feature type="binding site" evidence="4">
    <location>
        <position position="211"/>
    </location>
    <ligand>
        <name>Zn(2+)</name>
        <dbReference type="ChEBI" id="CHEBI:29105"/>
    </ligand>
</feature>
<keyword evidence="3 4" id="KW-0862">Zinc</keyword>
<reference evidence="6 7" key="1">
    <citation type="submission" date="2014-09" db="EMBL/GenBank/DDBJ databases">
        <title>Draft genome sequence of an obligately methylotrophic methanogen, Methanococcoides methylutens, isolated from marine sediment.</title>
        <authorList>
            <person name="Guan Y."/>
            <person name="Ngugi D.K."/>
            <person name="Blom J."/>
            <person name="Ali S."/>
            <person name="Ferry J.G."/>
            <person name="Stingl U."/>
        </authorList>
    </citation>
    <scope>NUCLEOTIDE SEQUENCE [LARGE SCALE GENOMIC DNA]</scope>
    <source>
        <strain evidence="6 7">DSM 2657</strain>
    </source>
</reference>
<comment type="miscellaneous">
    <text evidence="4">SAH is a product of SAM methyltransferases and is known to be a feedback inhibitor of these enzymes. As a result of this inhibition, organisms have evolved efficient enzymes to metabolize SAH via different pathways. The pathway found in methanogens differs from the canonical pathway, it uses the deamination of S-adenosyl-L-homocysteine to form S-inosyl-L-homocysteine for the regeneration of SAM from S-adenosyl-L-homocysteine. 5'-deoxyadenosine is a radical SAM enzyme reaction product which strongly inhibits radical SAM enzymes. A pathway for removing this product must be present in methanogens where the MTA/SAH nucleosidase which normally metabolizes this compound is absent.</text>
</comment>
<comment type="caution">
    <text evidence="6">The sequence shown here is derived from an EMBL/GenBank/DDBJ whole genome shotgun (WGS) entry which is preliminary data.</text>
</comment>
<proteinExistence type="inferred from homology"/>
<dbReference type="SUPFAM" id="SSF51556">
    <property type="entry name" value="Metallo-dependent hydrolases"/>
    <property type="match status" value="1"/>
</dbReference>
<keyword evidence="1 4" id="KW-0479">Metal-binding</keyword>
<dbReference type="InterPro" id="IPR011059">
    <property type="entry name" value="Metal-dep_hydrolase_composite"/>
</dbReference>
<feature type="binding site" evidence="4">
    <location>
        <position position="65"/>
    </location>
    <ligand>
        <name>Zn(2+)</name>
        <dbReference type="ChEBI" id="CHEBI:29105"/>
    </ligand>
</feature>
<dbReference type="GO" id="GO:0090614">
    <property type="term" value="F:5'-methylthioadenosine deaminase activity"/>
    <property type="evidence" value="ECO:0007669"/>
    <property type="project" value="UniProtKB-EC"/>
</dbReference>
<evidence type="ECO:0000256" key="2">
    <source>
        <dbReference type="ARBA" id="ARBA00022801"/>
    </source>
</evidence>
<evidence type="ECO:0000256" key="3">
    <source>
        <dbReference type="ARBA" id="ARBA00022833"/>
    </source>
</evidence>
<dbReference type="Pfam" id="PF01979">
    <property type="entry name" value="Amidohydro_1"/>
    <property type="match status" value="1"/>
</dbReference>
<comment type="catalytic activity">
    <reaction evidence="4">
        <text>S-methyl-5'-thioadenosine + H2O + H(+) = S-methyl-5'-thioinosine + NH4(+)</text>
        <dbReference type="Rhea" id="RHEA:25025"/>
        <dbReference type="ChEBI" id="CHEBI:15377"/>
        <dbReference type="ChEBI" id="CHEBI:15378"/>
        <dbReference type="ChEBI" id="CHEBI:17509"/>
        <dbReference type="ChEBI" id="CHEBI:28938"/>
        <dbReference type="ChEBI" id="CHEBI:48595"/>
        <dbReference type="EC" id="3.5.4.31"/>
    </reaction>
</comment>
<comment type="subunit">
    <text evidence="4">Homotetramer.</text>
</comment>
<dbReference type="OrthoDB" id="372084at2157"/>
<name>A0A099SYF7_METMT</name>
<keyword evidence="2 4" id="KW-0378">Hydrolase</keyword>
<accession>A0A099SYF7</accession>
<feature type="binding site" evidence="4">
    <location>
        <position position="92"/>
    </location>
    <ligand>
        <name>substrate</name>
    </ligand>
</feature>
<feature type="domain" description="Amidohydrolase-related" evidence="5">
    <location>
        <begin position="54"/>
        <end position="400"/>
    </location>
</feature>
<dbReference type="InterPro" id="IPR050287">
    <property type="entry name" value="MTA/SAH_deaminase"/>
</dbReference>
<dbReference type="CDD" id="cd01298">
    <property type="entry name" value="ATZ_TRZ_like"/>
    <property type="match status" value="1"/>
</dbReference>
<keyword evidence="7" id="KW-1185">Reference proteome</keyword>
<dbReference type="InterPro" id="IPR032466">
    <property type="entry name" value="Metal_Hydrolase"/>
</dbReference>
<evidence type="ECO:0000256" key="4">
    <source>
        <dbReference type="HAMAP-Rule" id="MF_01281"/>
    </source>
</evidence>
<organism evidence="6 7">
    <name type="scientific">Methanococcoides methylutens</name>
    <dbReference type="NCBI Taxonomy" id="2226"/>
    <lineage>
        <taxon>Archaea</taxon>
        <taxon>Methanobacteriati</taxon>
        <taxon>Methanobacteriota</taxon>
        <taxon>Stenosarchaea group</taxon>
        <taxon>Methanomicrobia</taxon>
        <taxon>Methanosarcinales</taxon>
        <taxon>Methanosarcinaceae</taxon>
        <taxon>Methanococcoides</taxon>
    </lineage>
</organism>
<feature type="binding site" evidence="4">
    <location>
        <position position="184"/>
    </location>
    <ligand>
        <name>substrate</name>
    </ligand>
</feature>
<dbReference type="GO" id="GO:0090613">
    <property type="term" value="F:5'-deoxyadenosine deaminase activity"/>
    <property type="evidence" value="ECO:0007669"/>
    <property type="project" value="UniProtKB-UniRule"/>
</dbReference>
<dbReference type="AlphaFoldDB" id="A0A099SYF7"/>
<dbReference type="EC" id="3.5.4.28" evidence="4"/>
<dbReference type="RefSeq" id="WP_048195106.1">
    <property type="nucleotide sequence ID" value="NZ_CAAGSM010000001.1"/>
</dbReference>
<dbReference type="EMBL" id="JRHO01000014">
    <property type="protein sequence ID" value="KGK97937.1"/>
    <property type="molecule type" value="Genomic_DNA"/>
</dbReference>
<sequence>MADIIIKNGYILTMDPSLESIKNGVVVIEDGRITDVCENTEETADTVIDAQGSVVMPGFVNTHTHAGMTLFRGYADDLALSDWLENHIWPAEAELTASDVYAGTRLACLEMIKSGTIAFADMYFFMEEVGKVVEDSGLRAALSYGMIELWDEEKGKAELKKGKAFINEWDGKADGRISAMYGPHAPNTCSKEFLMKVREQATEDNAKIHIHVLETEAELNQMKDQYGMCSVNMLDEIDFFGPDVLAAHCVWLSDGDMDILRNNNVNISHNPVSNMKLASGIAPVTKLLDRGANVCLGTDGCASNNNLGMFEEMKTAALLQKVETMDPMALPARQVLEMATVNGAKALDLNSGMIRKDYNADVIIVDMNKAHLNPLYDVPSHLVYSAGSSDVRTTIVNGRVLMDDYRVLCMDEQKVIDEGRDAAEKLMSRVDAKK</sequence>
<comment type="similarity">
    <text evidence="4">Belongs to the metallo-dependent hydrolases superfamily. MTA/SAH deaminase family.</text>
</comment>